<name>A0A9Q0XI64_9SAUR</name>
<evidence type="ECO:0000256" key="2">
    <source>
        <dbReference type="SAM" id="MobiDB-lite"/>
    </source>
</evidence>
<dbReference type="GO" id="GO:0007288">
    <property type="term" value="P:sperm axoneme assembly"/>
    <property type="evidence" value="ECO:0007669"/>
    <property type="project" value="TreeGrafter"/>
</dbReference>
<organism evidence="3 4">
    <name type="scientific">Phrynocephalus forsythii</name>
    <dbReference type="NCBI Taxonomy" id="171643"/>
    <lineage>
        <taxon>Eukaryota</taxon>
        <taxon>Metazoa</taxon>
        <taxon>Chordata</taxon>
        <taxon>Craniata</taxon>
        <taxon>Vertebrata</taxon>
        <taxon>Euteleostomi</taxon>
        <taxon>Lepidosauria</taxon>
        <taxon>Squamata</taxon>
        <taxon>Bifurcata</taxon>
        <taxon>Unidentata</taxon>
        <taxon>Episquamata</taxon>
        <taxon>Toxicofera</taxon>
        <taxon>Iguania</taxon>
        <taxon>Acrodonta</taxon>
        <taxon>Agamidae</taxon>
        <taxon>Agaminae</taxon>
        <taxon>Phrynocephalus</taxon>
    </lineage>
</organism>
<evidence type="ECO:0000313" key="3">
    <source>
        <dbReference type="EMBL" id="KAJ7313718.1"/>
    </source>
</evidence>
<proteinExistence type="inferred from homology"/>
<comment type="similarity">
    <text evidence="1">Belongs to the CFAP97 family.</text>
</comment>
<accession>A0A9Q0XI64</accession>
<protein>
    <submittedName>
        <fullName evidence="3">Uncharacterized protein</fullName>
    </submittedName>
</protein>
<comment type="caution">
    <text evidence="3">The sequence shown here is derived from an EMBL/GenBank/DDBJ whole genome shotgun (WGS) entry which is preliminary data.</text>
</comment>
<gene>
    <name evidence="3" type="ORF">JRQ81_005353</name>
</gene>
<reference evidence="3" key="1">
    <citation type="journal article" date="2023" name="DNA Res.">
        <title>Chromosome-level genome assembly of Phrynocephalus forsythii using third-generation DNA sequencing and Hi-C analysis.</title>
        <authorList>
            <person name="Qi Y."/>
            <person name="Zhao W."/>
            <person name="Zhao Y."/>
            <person name="Niu C."/>
            <person name="Cao S."/>
            <person name="Zhang Y."/>
        </authorList>
    </citation>
    <scope>NUCLEOTIDE SEQUENCE</scope>
    <source>
        <tissue evidence="3">Muscle</tissue>
    </source>
</reference>
<feature type="compositionally biased region" description="Basic and acidic residues" evidence="2">
    <location>
        <begin position="137"/>
        <end position="153"/>
    </location>
</feature>
<keyword evidence="4" id="KW-1185">Reference proteome</keyword>
<feature type="region of interest" description="Disordered" evidence="2">
    <location>
        <begin position="130"/>
        <end position="155"/>
    </location>
</feature>
<evidence type="ECO:0000313" key="4">
    <source>
        <dbReference type="Proteomes" id="UP001142489"/>
    </source>
</evidence>
<dbReference type="PANTHER" id="PTHR33768">
    <property type="entry name" value="MIP11318P"/>
    <property type="match status" value="1"/>
</dbReference>
<dbReference type="EMBL" id="JAPFRF010000012">
    <property type="protein sequence ID" value="KAJ7313718.1"/>
    <property type="molecule type" value="Genomic_DNA"/>
</dbReference>
<dbReference type="InterPro" id="IPR029488">
    <property type="entry name" value="Hmw/CFAP97"/>
</dbReference>
<evidence type="ECO:0000256" key="1">
    <source>
        <dbReference type="ARBA" id="ARBA00008315"/>
    </source>
</evidence>
<dbReference type="Pfam" id="PF13879">
    <property type="entry name" value="Hmw_CFAP97"/>
    <property type="match status" value="1"/>
</dbReference>
<dbReference type="InterPro" id="IPR038792">
    <property type="entry name" value="CFAP97D1/2"/>
</dbReference>
<dbReference type="Proteomes" id="UP001142489">
    <property type="component" value="Unassembled WGS sequence"/>
</dbReference>
<dbReference type="OrthoDB" id="2163395at2759"/>
<dbReference type="PANTHER" id="PTHR33768:SF5">
    <property type="entry name" value="SPERM AXONEMAL MAINTENANCE PROTEIN CFAP97D1"/>
    <property type="match status" value="1"/>
</dbReference>
<sequence>MRSVAIGSHLLTHPLIKKALDVYSTLEISVQKYTSHRVFQDALKNILDLLKELACSQKVNALGICCSLQKRDLPVEFCGSNYNRNVSGSFGGRKGGWHKVPDGCTKMSSLEILTFPVVVANSRHKLTSGKKQSHLGEFSRRGKPELAKSRVDNKPPSAKAHRYFKVTKIQDVQKKIGLIERENKALSARLADIYRGTGMVDCWNEYQQKSSFRQKQNVELVRITVENQGILKRIRDRKPTYDRRQSELDWQNSRKYLRNTTCFLISNREKEGCARYNKTFGAART</sequence>
<dbReference type="AlphaFoldDB" id="A0A9Q0XI64"/>